<feature type="domain" description="Fork-head" evidence="17">
    <location>
        <begin position="57"/>
        <end position="150"/>
    </location>
</feature>
<evidence type="ECO:0000256" key="8">
    <source>
        <dbReference type="ARBA" id="ARBA00023015"/>
    </source>
</evidence>
<dbReference type="OrthoDB" id="5954824at2759"/>
<dbReference type="GO" id="GO:0050778">
    <property type="term" value="P:positive regulation of immune response"/>
    <property type="evidence" value="ECO:0007669"/>
    <property type="project" value="UniProtKB-ARBA"/>
</dbReference>
<dbReference type="CDD" id="cd20032">
    <property type="entry name" value="FH_FOXO"/>
    <property type="match status" value="1"/>
</dbReference>
<evidence type="ECO:0000256" key="3">
    <source>
        <dbReference type="ARBA" id="ARBA00022473"/>
    </source>
</evidence>
<dbReference type="AlphaFoldDB" id="A0A9P0BCM1"/>
<keyword evidence="9 16" id="KW-0238">DNA-binding</keyword>
<evidence type="ECO:0000313" key="18">
    <source>
        <dbReference type="EMBL" id="CAH0560602.1"/>
    </source>
</evidence>
<comment type="subcellular location">
    <subcellularLocation>
        <location evidence="2">Cytoplasm</location>
    </subcellularLocation>
    <subcellularLocation>
        <location evidence="1 16">Nucleus</location>
    </subcellularLocation>
</comment>
<dbReference type="PRINTS" id="PR00053">
    <property type="entry name" value="FORKHEAD"/>
</dbReference>
<evidence type="ECO:0000256" key="2">
    <source>
        <dbReference type="ARBA" id="ARBA00004496"/>
    </source>
</evidence>
<dbReference type="InterPro" id="IPR001766">
    <property type="entry name" value="Fork_head_dom"/>
</dbReference>
<dbReference type="Gene3D" id="1.10.10.10">
    <property type="entry name" value="Winged helix-like DNA-binding domain superfamily/Winged helix DNA-binding domain"/>
    <property type="match status" value="1"/>
</dbReference>
<dbReference type="SMART" id="SM00339">
    <property type="entry name" value="FH"/>
    <property type="match status" value="1"/>
</dbReference>
<dbReference type="InterPro" id="IPR036390">
    <property type="entry name" value="WH_DNA-bd_sf"/>
</dbReference>
<evidence type="ECO:0000256" key="4">
    <source>
        <dbReference type="ARBA" id="ARBA00022490"/>
    </source>
</evidence>
<proteinExistence type="predicted"/>
<dbReference type="Proteomes" id="UP001154078">
    <property type="component" value="Chromosome 7"/>
</dbReference>
<keyword evidence="3" id="KW-0217">Developmental protein</keyword>
<evidence type="ECO:0000256" key="12">
    <source>
        <dbReference type="ARBA" id="ARBA00023242"/>
    </source>
</evidence>
<keyword evidence="8" id="KW-0805">Transcription regulation</keyword>
<evidence type="ECO:0000259" key="17">
    <source>
        <dbReference type="PROSITE" id="PS50039"/>
    </source>
</evidence>
<dbReference type="EMBL" id="OV121138">
    <property type="protein sequence ID" value="CAH0560602.1"/>
    <property type="molecule type" value="Genomic_DNA"/>
</dbReference>
<evidence type="ECO:0000256" key="15">
    <source>
        <dbReference type="ARBA" id="ARBA00039893"/>
    </source>
</evidence>
<evidence type="ECO:0000256" key="10">
    <source>
        <dbReference type="ARBA" id="ARBA00023159"/>
    </source>
</evidence>
<keyword evidence="12 16" id="KW-0539">Nucleus</keyword>
<keyword evidence="13" id="KW-0131">Cell cycle</keyword>
<evidence type="ECO:0000256" key="13">
    <source>
        <dbReference type="ARBA" id="ARBA00023306"/>
    </source>
</evidence>
<protein>
    <recommendedName>
        <fullName evidence="15">Forkhead box protein O</fullName>
    </recommendedName>
</protein>
<keyword evidence="10" id="KW-0010">Activator</keyword>
<name>A0A9P0BCM1_BRAAE</name>
<dbReference type="GO" id="GO:0031349">
    <property type="term" value="P:positive regulation of defense response"/>
    <property type="evidence" value="ECO:0007669"/>
    <property type="project" value="UniProtKB-ARBA"/>
</dbReference>
<dbReference type="GO" id="GO:0040015">
    <property type="term" value="P:negative regulation of multicellular organism growth"/>
    <property type="evidence" value="ECO:0007669"/>
    <property type="project" value="UniProtKB-ARBA"/>
</dbReference>
<evidence type="ECO:0000256" key="5">
    <source>
        <dbReference type="ARBA" id="ARBA00022553"/>
    </source>
</evidence>
<evidence type="ECO:0000256" key="7">
    <source>
        <dbReference type="ARBA" id="ARBA00022782"/>
    </source>
</evidence>
<dbReference type="GO" id="GO:0005737">
    <property type="term" value="C:cytoplasm"/>
    <property type="evidence" value="ECO:0007669"/>
    <property type="project" value="UniProtKB-SubCell"/>
</dbReference>
<dbReference type="GO" id="GO:0008340">
    <property type="term" value="P:determination of adult lifespan"/>
    <property type="evidence" value="ECO:0007669"/>
    <property type="project" value="UniProtKB-ARBA"/>
</dbReference>
<dbReference type="InterPro" id="IPR032067">
    <property type="entry name" value="FOXO-TAD"/>
</dbReference>
<keyword evidence="11" id="KW-0804">Transcription</keyword>
<dbReference type="GO" id="GO:0009896">
    <property type="term" value="P:positive regulation of catabolic process"/>
    <property type="evidence" value="ECO:0007669"/>
    <property type="project" value="UniProtKB-ARBA"/>
</dbReference>
<dbReference type="FunFam" id="1.10.10.10:FF:000032">
    <property type="entry name" value="Forkhead box protein O4"/>
    <property type="match status" value="1"/>
</dbReference>
<comment type="subunit">
    <text evidence="14">Interacts with melt.</text>
</comment>
<keyword evidence="6" id="KW-0341">Growth regulation</keyword>
<dbReference type="Pfam" id="PF00250">
    <property type="entry name" value="Forkhead"/>
    <property type="match status" value="1"/>
</dbReference>
<dbReference type="PROSITE" id="PS00658">
    <property type="entry name" value="FORK_HEAD_2"/>
    <property type="match status" value="1"/>
</dbReference>
<dbReference type="GO" id="GO:0034599">
    <property type="term" value="P:cellular response to oxidative stress"/>
    <property type="evidence" value="ECO:0007669"/>
    <property type="project" value="UniProtKB-ARBA"/>
</dbReference>
<keyword evidence="5" id="KW-0597">Phosphoprotein</keyword>
<keyword evidence="19" id="KW-1185">Reference proteome</keyword>
<dbReference type="PANTHER" id="PTHR45767">
    <property type="entry name" value="FORKHEAD BOX PROTEIN O"/>
    <property type="match status" value="1"/>
</dbReference>
<dbReference type="GO" id="GO:0042594">
    <property type="term" value="P:response to starvation"/>
    <property type="evidence" value="ECO:0007669"/>
    <property type="project" value="UniProtKB-ARBA"/>
</dbReference>
<feature type="DNA-binding region" description="Fork-head" evidence="16">
    <location>
        <begin position="57"/>
        <end position="150"/>
    </location>
</feature>
<dbReference type="Pfam" id="PF16676">
    <property type="entry name" value="FOXO-TAD"/>
    <property type="match status" value="1"/>
</dbReference>
<evidence type="ECO:0000256" key="1">
    <source>
        <dbReference type="ARBA" id="ARBA00004123"/>
    </source>
</evidence>
<dbReference type="SUPFAM" id="SSF46785">
    <property type="entry name" value="Winged helix' DNA-binding domain"/>
    <property type="match status" value="1"/>
</dbReference>
<dbReference type="GO" id="GO:0030154">
    <property type="term" value="P:cell differentiation"/>
    <property type="evidence" value="ECO:0007669"/>
    <property type="project" value="UniProtKB-KW"/>
</dbReference>
<dbReference type="GO" id="GO:0000978">
    <property type="term" value="F:RNA polymerase II cis-regulatory region sequence-specific DNA binding"/>
    <property type="evidence" value="ECO:0007669"/>
    <property type="project" value="TreeGrafter"/>
</dbReference>
<dbReference type="InterPro" id="IPR036388">
    <property type="entry name" value="WH-like_DNA-bd_sf"/>
</dbReference>
<evidence type="ECO:0000256" key="16">
    <source>
        <dbReference type="PROSITE-ProRule" id="PRU00089"/>
    </source>
</evidence>
<reference evidence="18" key="1">
    <citation type="submission" date="2021-12" db="EMBL/GenBank/DDBJ databases">
        <authorList>
            <person name="King R."/>
        </authorList>
    </citation>
    <scope>NUCLEOTIDE SEQUENCE</scope>
</reference>
<dbReference type="GO" id="GO:0008286">
    <property type="term" value="P:insulin receptor signaling pathway"/>
    <property type="evidence" value="ECO:0007669"/>
    <property type="project" value="UniProtKB-ARBA"/>
</dbReference>
<dbReference type="PROSITE" id="PS50039">
    <property type="entry name" value="FORK_HEAD_3"/>
    <property type="match status" value="1"/>
</dbReference>
<accession>A0A9P0BCM1</accession>
<evidence type="ECO:0000313" key="19">
    <source>
        <dbReference type="Proteomes" id="UP001154078"/>
    </source>
</evidence>
<keyword evidence="4" id="KW-0963">Cytoplasm</keyword>
<evidence type="ECO:0000256" key="11">
    <source>
        <dbReference type="ARBA" id="ARBA00023163"/>
    </source>
</evidence>
<dbReference type="GO" id="GO:0005634">
    <property type="term" value="C:nucleus"/>
    <property type="evidence" value="ECO:0007669"/>
    <property type="project" value="UniProtKB-SubCell"/>
</dbReference>
<dbReference type="PANTHER" id="PTHR45767:SF2">
    <property type="entry name" value="FORKHEAD BOX PROTEIN O"/>
    <property type="match status" value="1"/>
</dbReference>
<evidence type="ECO:0000256" key="9">
    <source>
        <dbReference type="ARBA" id="ARBA00023125"/>
    </source>
</evidence>
<organism evidence="18 19">
    <name type="scientific">Brassicogethes aeneus</name>
    <name type="common">Rape pollen beetle</name>
    <name type="synonym">Meligethes aeneus</name>
    <dbReference type="NCBI Taxonomy" id="1431903"/>
    <lineage>
        <taxon>Eukaryota</taxon>
        <taxon>Metazoa</taxon>
        <taxon>Ecdysozoa</taxon>
        <taxon>Arthropoda</taxon>
        <taxon>Hexapoda</taxon>
        <taxon>Insecta</taxon>
        <taxon>Pterygota</taxon>
        <taxon>Neoptera</taxon>
        <taxon>Endopterygota</taxon>
        <taxon>Coleoptera</taxon>
        <taxon>Polyphaga</taxon>
        <taxon>Cucujiformia</taxon>
        <taxon>Nitidulidae</taxon>
        <taxon>Meligethinae</taxon>
        <taxon>Brassicogethes</taxon>
    </lineage>
</organism>
<gene>
    <name evidence="18" type="ORF">MELIAE_LOCUS10332</name>
</gene>
<dbReference type="GO" id="GO:0001228">
    <property type="term" value="F:DNA-binding transcription activator activity, RNA polymerase II-specific"/>
    <property type="evidence" value="ECO:0007669"/>
    <property type="project" value="UniProtKB-ARBA"/>
</dbReference>
<dbReference type="InterPro" id="IPR030456">
    <property type="entry name" value="TF_fork_head_CS_2"/>
</dbReference>
<dbReference type="GO" id="GO:0010883">
    <property type="term" value="P:regulation of lipid storage"/>
    <property type="evidence" value="ECO:0007669"/>
    <property type="project" value="UniProtKB-ARBA"/>
</dbReference>
<keyword evidence="7" id="KW-0221">Differentiation</keyword>
<sequence length="406" mass="46418">MNRNLQSEYADIEPQPFNRSYAWPRRQIINPEEAESSGSSSEIPLEEKNNYCHRNPWGSLSYADLITRAIESSPSKRLTLAQIYDWMVNNILYFKEKSDSVNSIGWKNSIRHNLSLHTRFIKVQNQERGKSSWWMLNSEAPGKNVRRRSNSLSINTEVKKKGKLRKTFSMIKKLLPGIPDGPSVSKKLDLLQETDYDYFRPRSNSNCSTEQLAGYLQQTAKISQVSNQRLNIDMRCNQNQQNVWNPHLIHQVTQHAPLSYTCCPTNEQVQFGQYMNGTPANYRHSISFPLENSQPYNNNNLYIHTVTPPQTSPSSGTDSLITLNRNFSYTEENYLSNLSSAVRTCESPAESQNKIKSSTSLDALDVPDNLNCNVEEVLNYELNTGDGLDYNFTNELGSYVSYSVHL</sequence>
<evidence type="ECO:0000256" key="14">
    <source>
        <dbReference type="ARBA" id="ARBA00038846"/>
    </source>
</evidence>
<evidence type="ECO:0000256" key="6">
    <source>
        <dbReference type="ARBA" id="ARBA00022604"/>
    </source>
</evidence>